<accession>A0A392SL85</accession>
<organism evidence="1 2">
    <name type="scientific">Trifolium medium</name>
    <dbReference type="NCBI Taxonomy" id="97028"/>
    <lineage>
        <taxon>Eukaryota</taxon>
        <taxon>Viridiplantae</taxon>
        <taxon>Streptophyta</taxon>
        <taxon>Embryophyta</taxon>
        <taxon>Tracheophyta</taxon>
        <taxon>Spermatophyta</taxon>
        <taxon>Magnoliopsida</taxon>
        <taxon>eudicotyledons</taxon>
        <taxon>Gunneridae</taxon>
        <taxon>Pentapetalae</taxon>
        <taxon>rosids</taxon>
        <taxon>fabids</taxon>
        <taxon>Fabales</taxon>
        <taxon>Fabaceae</taxon>
        <taxon>Papilionoideae</taxon>
        <taxon>50 kb inversion clade</taxon>
        <taxon>NPAAA clade</taxon>
        <taxon>Hologalegina</taxon>
        <taxon>IRL clade</taxon>
        <taxon>Trifolieae</taxon>
        <taxon>Trifolium</taxon>
    </lineage>
</organism>
<evidence type="ECO:0000313" key="2">
    <source>
        <dbReference type="Proteomes" id="UP000265520"/>
    </source>
</evidence>
<sequence length="66" mass="7738">MLKCWKDIPGYNLVVKDKWKSLQVDGWGSYVLKEKLKMIKLALKDWHTNHTQNLPSRIESLNGMPL</sequence>
<protein>
    <submittedName>
        <fullName evidence="1">Endonuclease/exonuclease/phosphatase family protein</fullName>
    </submittedName>
</protein>
<dbReference type="EMBL" id="LXQA010389090">
    <property type="protein sequence ID" value="MCI48616.1"/>
    <property type="molecule type" value="Genomic_DNA"/>
</dbReference>
<name>A0A392SL85_9FABA</name>
<dbReference type="AlphaFoldDB" id="A0A392SL85"/>
<reference evidence="1 2" key="1">
    <citation type="journal article" date="2018" name="Front. Plant Sci.">
        <title>Red Clover (Trifolium pratense) and Zigzag Clover (T. medium) - A Picture of Genomic Similarities and Differences.</title>
        <authorList>
            <person name="Dluhosova J."/>
            <person name="Istvanek J."/>
            <person name="Nedelnik J."/>
            <person name="Repkova J."/>
        </authorList>
    </citation>
    <scope>NUCLEOTIDE SEQUENCE [LARGE SCALE GENOMIC DNA]</scope>
    <source>
        <strain evidence="2">cv. 10/8</strain>
        <tissue evidence="1">Leaf</tissue>
    </source>
</reference>
<keyword evidence="1" id="KW-0540">Nuclease</keyword>
<dbReference type="Proteomes" id="UP000265520">
    <property type="component" value="Unassembled WGS sequence"/>
</dbReference>
<proteinExistence type="predicted"/>
<keyword evidence="1" id="KW-0378">Hydrolase</keyword>
<keyword evidence="1" id="KW-0269">Exonuclease</keyword>
<dbReference type="GO" id="GO:0004519">
    <property type="term" value="F:endonuclease activity"/>
    <property type="evidence" value="ECO:0007669"/>
    <property type="project" value="UniProtKB-KW"/>
</dbReference>
<dbReference type="GO" id="GO:0004527">
    <property type="term" value="F:exonuclease activity"/>
    <property type="evidence" value="ECO:0007669"/>
    <property type="project" value="UniProtKB-KW"/>
</dbReference>
<keyword evidence="1" id="KW-0255">Endonuclease</keyword>
<evidence type="ECO:0000313" key="1">
    <source>
        <dbReference type="EMBL" id="MCI48616.1"/>
    </source>
</evidence>
<comment type="caution">
    <text evidence="1">The sequence shown here is derived from an EMBL/GenBank/DDBJ whole genome shotgun (WGS) entry which is preliminary data.</text>
</comment>
<keyword evidence="2" id="KW-1185">Reference proteome</keyword>